<feature type="domain" description="TNase-like" evidence="1">
    <location>
        <begin position="47"/>
        <end position="158"/>
    </location>
</feature>
<reference evidence="2 3" key="1">
    <citation type="submission" date="2018-04" db="EMBL/GenBank/DDBJ databases">
        <authorList>
            <person name="Hagen T."/>
        </authorList>
    </citation>
    <scope>NUCLEOTIDE SEQUENCE [LARGE SCALE GENOMIC DNA]</scope>
    <source>
        <strain evidence="2 3">TPD7009</strain>
    </source>
</reference>
<dbReference type="AlphaFoldDB" id="A0AA92C630"/>
<dbReference type="InterPro" id="IPR016071">
    <property type="entry name" value="Staphylococal_nuclease_OB-fold"/>
</dbReference>
<dbReference type="Pfam" id="PF00565">
    <property type="entry name" value="SNase"/>
    <property type="match status" value="1"/>
</dbReference>
<sequence>MRRKSGRRFSPVKDGIILLLLIVLGALIMAKVDGLNDRQFSGSFVAIDGDTLALGASRYRLMGIDAPELRQDCGAGDRTWACGHAAKDFVREVLETGEVECTGGSKDRYSRFLVRCSINGADLGSLIVSEGLAVTTEYFLYAKEEDNAREEKLGLWSGVFESPRDWRREQKTMEADAPRAGPLTVLRHAFGW</sequence>
<dbReference type="InterPro" id="IPR035437">
    <property type="entry name" value="SNase_OB-fold_sf"/>
</dbReference>
<comment type="caution">
    <text evidence="2">The sequence shown here is derived from an EMBL/GenBank/DDBJ whole genome shotgun (WGS) entry which is preliminary data.</text>
</comment>
<dbReference type="SUPFAM" id="SSF50199">
    <property type="entry name" value="Staphylococcal nuclease"/>
    <property type="match status" value="1"/>
</dbReference>
<proteinExistence type="predicted"/>
<accession>A0AA92C630</accession>
<protein>
    <submittedName>
        <fullName evidence="2">Succinoglycan biosynthesis protein</fullName>
    </submittedName>
</protein>
<dbReference type="EMBL" id="QDFR01000001">
    <property type="protein sequence ID" value="PVE56580.1"/>
    <property type="molecule type" value="Genomic_DNA"/>
</dbReference>
<evidence type="ECO:0000259" key="1">
    <source>
        <dbReference type="PROSITE" id="PS50830"/>
    </source>
</evidence>
<dbReference type="Proteomes" id="UP000244335">
    <property type="component" value="Unassembled WGS sequence"/>
</dbReference>
<organism evidence="2 3">
    <name type="scientific">Rhizobium rhizogenes</name>
    <name type="common">Agrobacterium rhizogenes</name>
    <dbReference type="NCBI Taxonomy" id="359"/>
    <lineage>
        <taxon>Bacteria</taxon>
        <taxon>Pseudomonadati</taxon>
        <taxon>Pseudomonadota</taxon>
        <taxon>Alphaproteobacteria</taxon>
        <taxon>Hyphomicrobiales</taxon>
        <taxon>Rhizobiaceae</taxon>
        <taxon>Rhizobium/Agrobacterium group</taxon>
        <taxon>Rhizobium</taxon>
    </lineage>
</organism>
<dbReference type="PROSITE" id="PS50830">
    <property type="entry name" value="TNASE_3"/>
    <property type="match status" value="1"/>
</dbReference>
<name>A0AA92C630_RHIRH</name>
<dbReference type="PANTHER" id="PTHR12302:SF26">
    <property type="entry name" value="BLR1266 PROTEIN"/>
    <property type="match status" value="1"/>
</dbReference>
<evidence type="ECO:0000313" key="2">
    <source>
        <dbReference type="EMBL" id="PVE56580.1"/>
    </source>
</evidence>
<gene>
    <name evidence="2" type="ORF">DC430_02025</name>
</gene>
<dbReference type="PANTHER" id="PTHR12302">
    <property type="entry name" value="EBNA2 BINDING PROTEIN P100"/>
    <property type="match status" value="1"/>
</dbReference>
<evidence type="ECO:0000313" key="3">
    <source>
        <dbReference type="Proteomes" id="UP000244335"/>
    </source>
</evidence>
<dbReference type="Gene3D" id="2.40.50.90">
    <property type="match status" value="1"/>
</dbReference>
<dbReference type="SMART" id="SM00318">
    <property type="entry name" value="SNc"/>
    <property type="match status" value="1"/>
</dbReference>